<evidence type="ECO:0000313" key="4">
    <source>
        <dbReference type="Proteomes" id="UP000252631"/>
    </source>
</evidence>
<dbReference type="EMBL" id="QRDT01000023">
    <property type="protein sequence ID" value="RED28118.1"/>
    <property type="molecule type" value="Genomic_DNA"/>
</dbReference>
<evidence type="ECO:0000313" key="3">
    <source>
        <dbReference type="EMBL" id="SSW92704.1"/>
    </source>
</evidence>
<keyword evidence="5" id="KW-1185">Reference proteome</keyword>
<dbReference type="EMBL" id="UFQQ01000023">
    <property type="protein sequence ID" value="SSW92704.1"/>
    <property type="molecule type" value="Genomic_DNA"/>
</dbReference>
<evidence type="ECO:0008006" key="6">
    <source>
        <dbReference type="Google" id="ProtNLM"/>
    </source>
</evidence>
<gene>
    <name evidence="2" type="ORF">BJ125_12354</name>
    <name evidence="3" type="ORF">SAMN05892882_12354</name>
</gene>
<evidence type="ECO:0000313" key="2">
    <source>
        <dbReference type="EMBL" id="RED28118.1"/>
    </source>
</evidence>
<organism evidence="3 4">
    <name type="scientific">Rhodopseudomonas pentothenatexigens</name>
    <dbReference type="NCBI Taxonomy" id="999699"/>
    <lineage>
        <taxon>Bacteria</taxon>
        <taxon>Pseudomonadati</taxon>
        <taxon>Pseudomonadota</taxon>
        <taxon>Alphaproteobacteria</taxon>
        <taxon>Hyphomicrobiales</taxon>
        <taxon>Nitrobacteraceae</taxon>
        <taxon>Rhodopseudomonas</taxon>
    </lineage>
</organism>
<reference evidence="2 5" key="2">
    <citation type="submission" date="2018-07" db="EMBL/GenBank/DDBJ databases">
        <title>Genomic Encyclopedia of Archaeal and Bacterial Type Strains, Phase II (KMG-II): from individual species to whole genera.</title>
        <authorList>
            <person name="Goeker M."/>
        </authorList>
    </citation>
    <scope>NUCLEOTIDE SEQUENCE [LARGE SCALE GENOMIC DNA]</scope>
    <source>
        <strain evidence="2 5">JA575</strain>
    </source>
</reference>
<sequence length="78" mass="8297">MRWLLIAFAVALPVTTAAEPRRSAPPPPRVEQNTPLPRNLSVRRTPCADFGPGFVQLEGSSTCVRVGGSISVGAGVRR</sequence>
<feature type="region of interest" description="Disordered" evidence="1">
    <location>
        <begin position="17"/>
        <end position="42"/>
    </location>
</feature>
<dbReference type="OrthoDB" id="8255413at2"/>
<dbReference type="AlphaFoldDB" id="A0A336JYH0"/>
<evidence type="ECO:0000313" key="5">
    <source>
        <dbReference type="Proteomes" id="UP000256343"/>
    </source>
</evidence>
<reference evidence="3 4" key="1">
    <citation type="submission" date="2017-08" db="EMBL/GenBank/DDBJ databases">
        <authorList>
            <person name="de Groot N.N."/>
        </authorList>
    </citation>
    <scope>NUCLEOTIDE SEQUENCE [LARGE SCALE GENOMIC DNA]</scope>
    <source>
        <strain evidence="3 4">JA575</strain>
    </source>
</reference>
<proteinExistence type="predicted"/>
<protein>
    <recommendedName>
        <fullName evidence="6">Porin</fullName>
    </recommendedName>
</protein>
<dbReference type="Proteomes" id="UP000256343">
    <property type="component" value="Unassembled WGS sequence"/>
</dbReference>
<name>A0A336JYH0_9BRAD</name>
<evidence type="ECO:0000256" key="1">
    <source>
        <dbReference type="SAM" id="MobiDB-lite"/>
    </source>
</evidence>
<accession>A0A336JYH0</accession>
<dbReference type="Proteomes" id="UP000252631">
    <property type="component" value="Unassembled WGS sequence"/>
</dbReference>